<dbReference type="Proteomes" id="UP000256941">
    <property type="component" value="Unassembled WGS sequence"/>
</dbReference>
<organism evidence="1 2">
    <name type="scientific">Paracoccus versutus</name>
    <name type="common">Thiobacillus versutus</name>
    <dbReference type="NCBI Taxonomy" id="34007"/>
    <lineage>
        <taxon>Bacteria</taxon>
        <taxon>Pseudomonadati</taxon>
        <taxon>Pseudomonadota</taxon>
        <taxon>Alphaproteobacteria</taxon>
        <taxon>Rhodobacterales</taxon>
        <taxon>Paracoccaceae</taxon>
        <taxon>Paracoccus</taxon>
    </lineage>
</organism>
<reference evidence="1 2" key="1">
    <citation type="submission" date="2018-08" db="EMBL/GenBank/DDBJ databases">
        <title>Genomic Encyclopedia of Archaeal and Bacterial Type Strains, Phase II (KMG-II): from individual species to whole genera.</title>
        <authorList>
            <person name="Goeker M."/>
        </authorList>
    </citation>
    <scope>NUCLEOTIDE SEQUENCE [LARGE SCALE GENOMIC DNA]</scope>
    <source>
        <strain evidence="1 2">DSM 17099</strain>
    </source>
</reference>
<dbReference type="RefSeq" id="WP_116223311.1">
    <property type="nucleotide sequence ID" value="NZ_CP038196.1"/>
</dbReference>
<gene>
    <name evidence="1" type="ORF">BDD41_4974</name>
</gene>
<evidence type="ECO:0000313" key="2">
    <source>
        <dbReference type="Proteomes" id="UP000256941"/>
    </source>
</evidence>
<protein>
    <submittedName>
        <fullName evidence="1">Uncharacterized protein</fullName>
    </submittedName>
</protein>
<proteinExistence type="predicted"/>
<accession>A0A3D9X828</accession>
<dbReference type="EMBL" id="QTUJ01000005">
    <property type="protein sequence ID" value="REF66720.1"/>
    <property type="molecule type" value="Genomic_DNA"/>
</dbReference>
<dbReference type="AlphaFoldDB" id="A0A3D9X828"/>
<sequence length="156" mass="17196">MSASLIYDVVPLGSVVEYSDDTPRPPDRFRRKLSAWQNTNGSGRLVEKQPGQVRPNYKFPPTFTLHIADYGGRGVIVLTVRRTFGTDTGLRFRVAERPEAGQARVVQNIGDGIEMLHLAENREAAEAWLASKTGYSRAHIEEITAQEAGSAEGRVA</sequence>
<evidence type="ECO:0000313" key="1">
    <source>
        <dbReference type="EMBL" id="REF66720.1"/>
    </source>
</evidence>
<dbReference type="InterPro" id="IPR017042">
    <property type="entry name" value="UCP036055"/>
</dbReference>
<name>A0A3D9X828_PARVE</name>
<comment type="caution">
    <text evidence="1">The sequence shown here is derived from an EMBL/GenBank/DDBJ whole genome shotgun (WGS) entry which is preliminary data.</text>
</comment>
<dbReference type="PIRSF" id="PIRSF036055">
    <property type="entry name" value="UCP036055"/>
    <property type="match status" value="1"/>
</dbReference>